<protein>
    <submittedName>
        <fullName evidence="1">Uncharacterized protein</fullName>
    </submittedName>
</protein>
<dbReference type="RefSeq" id="WP_019278973.1">
    <property type="nucleotide sequence ID" value="NZ_CM003350.1"/>
</dbReference>
<reference evidence="2" key="1">
    <citation type="journal article" date="2014" name="PLoS ONE">
        <title>Plasmidome interchange between Clostridium botulinum, Clostridium novyi and Clostridium haemolyticum converts strains of independent lineages into distinctly different pathogens.</title>
        <authorList>
            <person name="Skarin H."/>
            <person name="Segerman B."/>
        </authorList>
    </citation>
    <scope>NUCLEOTIDE SEQUENCE [LARGE SCALE GENOMIC DNA]</scope>
    <source>
        <strain evidence="2">ATCC 27606</strain>
    </source>
</reference>
<dbReference type="Proteomes" id="UP000027770">
    <property type="component" value="Plasmid p2Cn27606"/>
</dbReference>
<organism evidence="1 2">
    <name type="scientific">Clostridium novyi B str. ATCC 27606</name>
    <dbReference type="NCBI Taxonomy" id="1443123"/>
    <lineage>
        <taxon>Bacteria</taxon>
        <taxon>Bacillati</taxon>
        <taxon>Bacillota</taxon>
        <taxon>Clostridia</taxon>
        <taxon>Eubacteriales</taxon>
        <taxon>Clostridiaceae</taxon>
        <taxon>Clostridium</taxon>
    </lineage>
</organism>
<name>A0AA40IRK9_CLONO</name>
<keyword evidence="1" id="KW-0614">Plasmid</keyword>
<evidence type="ECO:0000313" key="2">
    <source>
        <dbReference type="Proteomes" id="UP000027770"/>
    </source>
</evidence>
<accession>A0AA40IRK9</accession>
<dbReference type="EMBL" id="JENW01000167">
    <property type="protein sequence ID" value="KEI11504.1"/>
    <property type="molecule type" value="Genomic_DNA"/>
</dbReference>
<proteinExistence type="predicted"/>
<gene>
    <name evidence="1" type="ORF">Z959_p0070</name>
</gene>
<sequence>MLDNLELADIEINYNIKDSNSIIGKIKIDGIDYSNKVASIESSFDAENRIPIVKVAFYCDTLKINGKAKVDIDESRNKTKANR</sequence>
<geneLocation type="plasmid" evidence="1 2">
    <name>p2Cn27606</name>
</geneLocation>
<keyword evidence="2" id="KW-1185">Reference proteome</keyword>
<dbReference type="AlphaFoldDB" id="A0AA40IRK9"/>
<evidence type="ECO:0000313" key="1">
    <source>
        <dbReference type="EMBL" id="KEI11504.1"/>
    </source>
</evidence>
<comment type="caution">
    <text evidence="1">The sequence shown here is derived from an EMBL/GenBank/DDBJ whole genome shotgun (WGS) entry which is preliminary data.</text>
</comment>